<dbReference type="InterPro" id="IPR020472">
    <property type="entry name" value="WD40_PAC1"/>
</dbReference>
<dbReference type="SUPFAM" id="SSF50978">
    <property type="entry name" value="WD40 repeat-like"/>
    <property type="match status" value="2"/>
</dbReference>
<dbReference type="GO" id="GO:0032797">
    <property type="term" value="C:SMN complex"/>
    <property type="evidence" value="ECO:0007669"/>
    <property type="project" value="TreeGrafter"/>
</dbReference>
<reference evidence="8" key="2">
    <citation type="submission" date="2025-09" db="UniProtKB">
        <authorList>
            <consortium name="Ensembl"/>
        </authorList>
    </citation>
    <scope>IDENTIFICATION</scope>
</reference>
<organism evidence="8 9">
    <name type="scientific">Eptatretus burgeri</name>
    <name type="common">Inshore hagfish</name>
    <dbReference type="NCBI Taxonomy" id="7764"/>
    <lineage>
        <taxon>Eukaryota</taxon>
        <taxon>Metazoa</taxon>
        <taxon>Chordata</taxon>
        <taxon>Craniata</taxon>
        <taxon>Vertebrata</taxon>
        <taxon>Cyclostomata</taxon>
        <taxon>Myxini</taxon>
        <taxon>Myxiniformes</taxon>
        <taxon>Myxinidae</taxon>
        <taxon>Eptatretinae</taxon>
        <taxon>Eptatretus</taxon>
    </lineage>
</organism>
<dbReference type="PANTHER" id="PTHR46362:SF1">
    <property type="entry name" value="GEM-ASSOCIATED PROTEIN 5"/>
    <property type="match status" value="1"/>
</dbReference>
<reference evidence="8" key="1">
    <citation type="submission" date="2025-08" db="UniProtKB">
        <authorList>
            <consortium name="Ensembl"/>
        </authorList>
    </citation>
    <scope>IDENTIFICATION</scope>
</reference>
<dbReference type="InterPro" id="IPR056421">
    <property type="entry name" value="TPR_GEMI5"/>
</dbReference>
<evidence type="ECO:0000313" key="8">
    <source>
        <dbReference type="Ensembl" id="ENSEBUP00000026530.1"/>
    </source>
</evidence>
<dbReference type="PRINTS" id="PR00320">
    <property type="entry name" value="GPROTEINBRPT"/>
</dbReference>
<feature type="repeat" description="WD" evidence="3">
    <location>
        <begin position="220"/>
        <end position="246"/>
    </location>
</feature>
<keyword evidence="1 3" id="KW-0853">WD repeat</keyword>
<keyword evidence="9" id="KW-1185">Reference proteome</keyword>
<dbReference type="PROSITE" id="PS50294">
    <property type="entry name" value="WD_REPEATS_REGION"/>
    <property type="match status" value="1"/>
</dbReference>
<feature type="compositionally biased region" description="Low complexity" evidence="4">
    <location>
        <begin position="769"/>
        <end position="782"/>
    </location>
</feature>
<evidence type="ECO:0000256" key="3">
    <source>
        <dbReference type="PROSITE-ProRule" id="PRU00221"/>
    </source>
</evidence>
<accession>A0A8C4R913</accession>
<dbReference type="InterPro" id="IPR001680">
    <property type="entry name" value="WD40_rpt"/>
</dbReference>
<evidence type="ECO:0000256" key="1">
    <source>
        <dbReference type="ARBA" id="ARBA00022574"/>
    </source>
</evidence>
<evidence type="ECO:0000259" key="7">
    <source>
        <dbReference type="Pfam" id="PF23777"/>
    </source>
</evidence>
<dbReference type="Ensembl" id="ENSEBUT00000027106.1">
    <property type="protein sequence ID" value="ENSEBUP00000026530.1"/>
    <property type="gene ID" value="ENSEBUG00000016331.1"/>
</dbReference>
<keyword evidence="2" id="KW-0677">Repeat</keyword>
<dbReference type="InterPro" id="IPR015943">
    <property type="entry name" value="WD40/YVTN_repeat-like_dom_sf"/>
</dbReference>
<dbReference type="InterPro" id="IPR056420">
    <property type="entry name" value="GEMI5_RBS"/>
</dbReference>
<dbReference type="Proteomes" id="UP000694388">
    <property type="component" value="Unplaced"/>
</dbReference>
<evidence type="ECO:0000259" key="5">
    <source>
        <dbReference type="Pfam" id="PF23774"/>
    </source>
</evidence>
<dbReference type="SMART" id="SM00320">
    <property type="entry name" value="WD40"/>
    <property type="match status" value="13"/>
</dbReference>
<evidence type="ECO:0000259" key="6">
    <source>
        <dbReference type="Pfam" id="PF23775"/>
    </source>
</evidence>
<feature type="region of interest" description="Disordered" evidence="4">
    <location>
        <begin position="1387"/>
        <end position="1409"/>
    </location>
</feature>
<feature type="compositionally biased region" description="Basic and acidic residues" evidence="4">
    <location>
        <begin position="795"/>
        <end position="809"/>
    </location>
</feature>
<evidence type="ECO:0000313" key="9">
    <source>
        <dbReference type="Proteomes" id="UP000694388"/>
    </source>
</evidence>
<name>A0A8C4R913_EPTBU</name>
<evidence type="ECO:0000256" key="2">
    <source>
        <dbReference type="ARBA" id="ARBA00022737"/>
    </source>
</evidence>
<protein>
    <submittedName>
        <fullName evidence="8">Gem (nuclear organelle) associated protein 5</fullName>
    </submittedName>
</protein>
<dbReference type="InterPro" id="IPR036322">
    <property type="entry name" value="WD40_repeat_dom_sf"/>
</dbReference>
<sequence length="1572" mass="172427">MSRCWFPASPNWYLSKAADVNDEGIFAFSAKKLIFLFDVTQQPPVDRGCIAGHMDRVTTVALGVGLKPVLASGGDEHRVCLWDTELRTLVGEHSLHQAAVTCVLIPSIPGNPLVISADDRGFIISWRLGQAGHGDVHSKHCPDVKPITCLSSCPHRPTIIAVGYRDGLVLVLDLQARAVVVARLRGHEDDLQSIAWKPYPGESFGGDIEVEPKACAGMGDGALLATGSRDRTVRLWSLSKEKCIATLKLPFLKRRGKPVNQEASSFQRERIWTSVYWCRNSPTTLISSSFGGELLQWDLSADGKFTSTILGGAAADGQQHTRVVFGLVGFQAEPARELLLSTSMDRDIRCWDLLKPACLWTLPSLGGFVYALTISPVDPGCLAVGVGDCTVRVWDTLAPQDALCVRSLWQGIRSKVTALAWHPNREGCLAFGTDDGKVGIYDVVSNRPPRISNTYHKRTVYALSWGPALHSDTTGDSQWIALYSCGGDGVVIMHNPQQLKSDGINLNNLIQDACDLKQKFAVRSEVSWKPDGKAVALGNEDGSIEVYQVPNLRLVCIIRQHHKLVNALRWHPPLPPGRSETPQSQLLSGMLASGSNNAVIHVHSLRDILSQEGKQDEAVVLVEPYCSLSGHTARITGLDWSPHQPGVLASCSYDGSAQVWDVCSRKSLYNYRGHVGRLMAIAWSHTDPDSVWTGGDDCSLHCWHPSQQEYTKPPKGKKSVEMERKKNVNSKGKGHLASLYDRSETKSPLPEGVEQNWREPCNGTEAGKASAPSSTTDAASGAMFESANFLPPTRPRPELDKRKQDADGWRKRRKPRSNLHLTVLQEQRNVEDLREDCMVLAQMMYNQAGSSTMAQSASRDCIRHGLFVDHDLAQSMIQQEGAFLILNGHHDEQHQLAVWHGDLLKTIQAAADTNQMTDTLVSLAPMVGYRVWVHAVELYVQQLCAQDQPTKAATYLLALHRVHEAIGILRANRLYREAVAVARLRLLPSDPCVGELLTEWALSLEKGGHHPLAAKCYLSCRAPYDAAVAISRKGDVPALQAASRIASITGLGELAAAFALRCAHEMVKRNNWAGAQAALKPHDGLKDHALVFCTQELLHHYLSPMGVLGMSTFEDDTQWNPWVETVSNSDLLDVLIDVFNHHLGVEELNIEKKQKLCSQLAASSQASTGLMTRTQMACAAHGLASAALAQTLSLWEETCRILGDVLCELQEARDFAFAQAVAHLVVPSGKTTLLQLSTRTSSTALSTLEAFYYHGILYTLWWDLARSKNLSVTEVCTSTQHGVVENGPMENGEIKPNPGMEGYTNDALQKLLDEGCQALLVEERAELQALQRKQSLIQERIATVSASVNELSKSELVMSDSTKWKICKSRKIAGEVDCVSETALIPDDQNLEEQEQNTNECSKDHENGGHEFANLVSEELDHELNVPAAVTAENPSQGTGGDDCTEIGEERIEECSAGDCIAVHENAADGCDVLDDLSKLREELADVQPQLDRLLADLKGPFPLVAESCLLLLHIWLLMPSSQAPTQASKLLRLGDRFASEPPFRLAWSNLRSSSFLHSVHDDVFATRSSTE</sequence>
<dbReference type="Gene3D" id="2.130.10.10">
    <property type="entry name" value="YVTN repeat-like/Quinoprotein amine dehydrogenase"/>
    <property type="match status" value="2"/>
</dbReference>
<proteinExistence type="predicted"/>
<feature type="domain" description="Gem-associated protein 5 TPR" evidence="5">
    <location>
        <begin position="865"/>
        <end position="1072"/>
    </location>
</feature>
<dbReference type="GeneTree" id="ENSGT00620000088064"/>
<dbReference type="InterPro" id="IPR052640">
    <property type="entry name" value="Gemin-5"/>
</dbReference>
<dbReference type="GO" id="GO:0003730">
    <property type="term" value="F:mRNA 3'-UTR binding"/>
    <property type="evidence" value="ECO:0007669"/>
    <property type="project" value="TreeGrafter"/>
</dbReference>
<feature type="region of interest" description="Disordered" evidence="4">
    <location>
        <begin position="705"/>
        <end position="814"/>
    </location>
</feature>
<dbReference type="PANTHER" id="PTHR46362">
    <property type="entry name" value="GEM-ASSOCIATED PROTEIN 5"/>
    <property type="match status" value="1"/>
</dbReference>
<feature type="domain" description="Gem-associated protein 5 second beta-propeller" evidence="6">
    <location>
        <begin position="376"/>
        <end position="695"/>
    </location>
</feature>
<feature type="repeat" description="WD" evidence="3">
    <location>
        <begin position="628"/>
        <end position="670"/>
    </location>
</feature>
<feature type="domain" description="Gem-associated protein 5 RBS" evidence="7">
    <location>
        <begin position="1132"/>
        <end position="1345"/>
    </location>
</feature>
<dbReference type="Pfam" id="PF23775">
    <property type="entry name" value="Beta-prop_RIG_2nd"/>
    <property type="match status" value="1"/>
</dbReference>
<dbReference type="PROSITE" id="PS00678">
    <property type="entry name" value="WD_REPEATS_1"/>
    <property type="match status" value="1"/>
</dbReference>
<feature type="repeat" description="WD" evidence="3">
    <location>
        <begin position="50"/>
        <end position="85"/>
    </location>
</feature>
<dbReference type="InterPro" id="IPR019775">
    <property type="entry name" value="WD40_repeat_CS"/>
</dbReference>
<evidence type="ECO:0000256" key="4">
    <source>
        <dbReference type="SAM" id="MobiDB-lite"/>
    </source>
</evidence>
<dbReference type="GO" id="GO:0000387">
    <property type="term" value="P:spliceosomal snRNP assembly"/>
    <property type="evidence" value="ECO:0007669"/>
    <property type="project" value="TreeGrafter"/>
</dbReference>
<dbReference type="InterPro" id="IPR056424">
    <property type="entry name" value="Beta-prop_GEMI5_2nd"/>
</dbReference>
<dbReference type="Pfam" id="PF00400">
    <property type="entry name" value="WD40"/>
    <property type="match status" value="1"/>
</dbReference>
<dbReference type="Pfam" id="PF23774">
    <property type="entry name" value="TPR_GEMI5"/>
    <property type="match status" value="1"/>
</dbReference>
<dbReference type="Pfam" id="PF23777">
    <property type="entry name" value="GEMI5_RBS"/>
    <property type="match status" value="1"/>
</dbReference>
<dbReference type="GO" id="GO:0005634">
    <property type="term" value="C:nucleus"/>
    <property type="evidence" value="ECO:0007669"/>
    <property type="project" value="TreeGrafter"/>
</dbReference>
<dbReference type="PROSITE" id="PS50082">
    <property type="entry name" value="WD_REPEATS_2"/>
    <property type="match status" value="3"/>
</dbReference>